<organism evidence="1">
    <name type="scientific">Arundo donax</name>
    <name type="common">Giant reed</name>
    <name type="synonym">Donax arundinaceus</name>
    <dbReference type="NCBI Taxonomy" id="35708"/>
    <lineage>
        <taxon>Eukaryota</taxon>
        <taxon>Viridiplantae</taxon>
        <taxon>Streptophyta</taxon>
        <taxon>Embryophyta</taxon>
        <taxon>Tracheophyta</taxon>
        <taxon>Spermatophyta</taxon>
        <taxon>Magnoliopsida</taxon>
        <taxon>Liliopsida</taxon>
        <taxon>Poales</taxon>
        <taxon>Poaceae</taxon>
        <taxon>PACMAD clade</taxon>
        <taxon>Arundinoideae</taxon>
        <taxon>Arundineae</taxon>
        <taxon>Arundo</taxon>
    </lineage>
</organism>
<reference evidence="1" key="2">
    <citation type="journal article" date="2015" name="Data Brief">
        <title>Shoot transcriptome of the giant reed, Arundo donax.</title>
        <authorList>
            <person name="Barrero R.A."/>
            <person name="Guerrero F.D."/>
            <person name="Moolhuijzen P."/>
            <person name="Goolsby J.A."/>
            <person name="Tidwell J."/>
            <person name="Bellgard S.E."/>
            <person name="Bellgard M.I."/>
        </authorList>
    </citation>
    <scope>NUCLEOTIDE SEQUENCE</scope>
    <source>
        <tissue evidence="1">Shoot tissue taken approximately 20 cm above the soil surface</tissue>
    </source>
</reference>
<evidence type="ECO:0000313" key="1">
    <source>
        <dbReference type="EMBL" id="JAD26457.1"/>
    </source>
</evidence>
<dbReference type="AlphaFoldDB" id="A0A0A8YV38"/>
<protein>
    <submittedName>
        <fullName evidence="1">Uncharacterized protein</fullName>
    </submittedName>
</protein>
<name>A0A0A8YV38_ARUDO</name>
<sequence>MRGAAGSDERRCGSGGGGVLASAAQEMLVAIDLARILFWVCGESIWGAI</sequence>
<accession>A0A0A8YV38</accession>
<reference evidence="1" key="1">
    <citation type="submission" date="2014-09" db="EMBL/GenBank/DDBJ databases">
        <authorList>
            <person name="Magalhaes I.L.F."/>
            <person name="Oliveira U."/>
            <person name="Santos F.R."/>
            <person name="Vidigal T.H.D.A."/>
            <person name="Brescovit A.D."/>
            <person name="Santos A.J."/>
        </authorList>
    </citation>
    <scope>NUCLEOTIDE SEQUENCE</scope>
    <source>
        <tissue evidence="1">Shoot tissue taken approximately 20 cm above the soil surface</tissue>
    </source>
</reference>
<dbReference type="EMBL" id="GBRH01271438">
    <property type="protein sequence ID" value="JAD26457.1"/>
    <property type="molecule type" value="Transcribed_RNA"/>
</dbReference>
<proteinExistence type="predicted"/>